<dbReference type="InterPro" id="IPR052927">
    <property type="entry name" value="DCC_oxidoreductase"/>
</dbReference>
<dbReference type="InterPro" id="IPR007263">
    <property type="entry name" value="DCC1-like"/>
</dbReference>
<evidence type="ECO:0000313" key="1">
    <source>
        <dbReference type="EMBL" id="MEX6685976.1"/>
    </source>
</evidence>
<comment type="caution">
    <text evidence="1">The sequence shown here is derived from an EMBL/GenBank/DDBJ whole genome shotgun (WGS) entry which is preliminary data.</text>
</comment>
<keyword evidence="2" id="KW-1185">Reference proteome</keyword>
<dbReference type="RefSeq" id="WP_369327365.1">
    <property type="nucleotide sequence ID" value="NZ_JAULBC010000001.1"/>
</dbReference>
<sequence length="139" mass="16222">MQFSNIILFDGVCNLCNSSVQFVIRHDKDARFKFASLQSEFGQKILREEQLPVDDLRSFILIENGRIYTRSTAALRVARKLDGGWPLLYGFIVIPRFIRDAIYDLIAKNRYRWFGKQEACWVPTPELKNRFVLSASESR</sequence>
<dbReference type="Pfam" id="PF04134">
    <property type="entry name" value="DCC1-like"/>
    <property type="match status" value="1"/>
</dbReference>
<name>A0ABV3Z7Z0_9BACT</name>
<dbReference type="EMBL" id="JAULBC010000001">
    <property type="protein sequence ID" value="MEX6685976.1"/>
    <property type="molecule type" value="Genomic_DNA"/>
</dbReference>
<evidence type="ECO:0000313" key="2">
    <source>
        <dbReference type="Proteomes" id="UP001560573"/>
    </source>
</evidence>
<protein>
    <submittedName>
        <fullName evidence="1">Thiol-disulfide oxidoreductase DCC family protein</fullName>
    </submittedName>
</protein>
<reference evidence="1 2" key="1">
    <citation type="submission" date="2023-07" db="EMBL/GenBank/DDBJ databases">
        <authorList>
            <person name="Lian W.-H."/>
        </authorList>
    </citation>
    <scope>NUCLEOTIDE SEQUENCE [LARGE SCALE GENOMIC DNA]</scope>
    <source>
        <strain evidence="1 2">SYSU DXS3180</strain>
    </source>
</reference>
<accession>A0ABV3Z7Z0</accession>
<proteinExistence type="predicted"/>
<organism evidence="1 2">
    <name type="scientific">Danxiaibacter flavus</name>
    <dbReference type="NCBI Taxonomy" id="3049108"/>
    <lineage>
        <taxon>Bacteria</taxon>
        <taxon>Pseudomonadati</taxon>
        <taxon>Bacteroidota</taxon>
        <taxon>Chitinophagia</taxon>
        <taxon>Chitinophagales</taxon>
        <taxon>Chitinophagaceae</taxon>
        <taxon>Danxiaibacter</taxon>
    </lineage>
</organism>
<dbReference type="PANTHER" id="PTHR33639">
    <property type="entry name" value="THIOL-DISULFIDE OXIDOREDUCTASE DCC"/>
    <property type="match status" value="1"/>
</dbReference>
<dbReference type="Proteomes" id="UP001560573">
    <property type="component" value="Unassembled WGS sequence"/>
</dbReference>
<dbReference type="PANTHER" id="PTHR33639:SF2">
    <property type="entry name" value="DUF393 DOMAIN-CONTAINING PROTEIN"/>
    <property type="match status" value="1"/>
</dbReference>
<gene>
    <name evidence="1" type="ORF">QTN47_00635</name>
</gene>